<organism evidence="2 3">
    <name type="scientific">Diplocarpon coronariae</name>
    <dbReference type="NCBI Taxonomy" id="2795749"/>
    <lineage>
        <taxon>Eukaryota</taxon>
        <taxon>Fungi</taxon>
        <taxon>Dikarya</taxon>
        <taxon>Ascomycota</taxon>
        <taxon>Pezizomycotina</taxon>
        <taxon>Leotiomycetes</taxon>
        <taxon>Helotiales</taxon>
        <taxon>Drepanopezizaceae</taxon>
        <taxon>Diplocarpon</taxon>
    </lineage>
</organism>
<dbReference type="Proteomes" id="UP000242519">
    <property type="component" value="Unassembled WGS sequence"/>
</dbReference>
<protein>
    <submittedName>
        <fullName evidence="2">Uncharacterized protein</fullName>
    </submittedName>
</protein>
<keyword evidence="3" id="KW-1185">Reference proteome</keyword>
<name>A0A218ZAX8_9HELO</name>
<comment type="similarity">
    <text evidence="1">Belongs to the UPF0696 family.</text>
</comment>
<dbReference type="InterPro" id="IPR023398">
    <property type="entry name" value="TIF_eIF4e-like"/>
</dbReference>
<evidence type="ECO:0000256" key="1">
    <source>
        <dbReference type="ARBA" id="ARBA00010568"/>
    </source>
</evidence>
<dbReference type="InterPro" id="IPR015034">
    <property type="entry name" value="Bles03"/>
</dbReference>
<dbReference type="Gene3D" id="3.30.760.10">
    <property type="entry name" value="RNA Cap, Translation Initiation Factor Eif4e"/>
    <property type="match status" value="1"/>
</dbReference>
<dbReference type="AlphaFoldDB" id="A0A218ZAX8"/>
<reference evidence="2 3" key="1">
    <citation type="submission" date="2017-04" db="EMBL/GenBank/DDBJ databases">
        <title>Draft genome sequence of Marssonina coronaria NL1: causal agent of apple blotch.</title>
        <authorList>
            <person name="Cheng Q."/>
        </authorList>
    </citation>
    <scope>NUCLEOTIDE SEQUENCE [LARGE SCALE GENOMIC DNA]</scope>
    <source>
        <strain evidence="2 3">NL1</strain>
    </source>
</reference>
<sequence>MAEDDSRWAQFFCEGKGLLEPLVTSRHDVEKKHVGKASKATVTKVLNSETKEVFGKPLNTAVDLRCTSGKQRPRQAAKVAPDDGQVRNPHLICIYTRNFEDRGDVRRVLHNLKDLGFVEKGRPIYYKCDAYTHLALKHLNDYNIAASMYSAEELT</sequence>
<dbReference type="SUPFAM" id="SSF55418">
    <property type="entry name" value="eIF4e-like"/>
    <property type="match status" value="1"/>
</dbReference>
<dbReference type="Pfam" id="PF08939">
    <property type="entry name" value="Bles03"/>
    <property type="match status" value="1"/>
</dbReference>
<evidence type="ECO:0000313" key="3">
    <source>
        <dbReference type="Proteomes" id="UP000242519"/>
    </source>
</evidence>
<dbReference type="InParanoid" id="A0A218ZAX8"/>
<dbReference type="OrthoDB" id="10067381at2759"/>
<gene>
    <name evidence="2" type="ORF">B2J93_3308</name>
</gene>
<comment type="caution">
    <text evidence="2">The sequence shown here is derived from an EMBL/GenBank/DDBJ whole genome shotgun (WGS) entry which is preliminary data.</text>
</comment>
<proteinExistence type="inferred from homology"/>
<dbReference type="EMBL" id="MZNU01000077">
    <property type="protein sequence ID" value="OWP05177.1"/>
    <property type="molecule type" value="Genomic_DNA"/>
</dbReference>
<dbReference type="PANTHER" id="PTHR31977:SF1">
    <property type="entry name" value="UPF0696 PROTEIN C11ORF68"/>
    <property type="match status" value="1"/>
</dbReference>
<accession>A0A218ZAX8</accession>
<evidence type="ECO:0000313" key="2">
    <source>
        <dbReference type="EMBL" id="OWP05177.1"/>
    </source>
</evidence>
<dbReference type="PANTHER" id="PTHR31977">
    <property type="entry name" value="UPF0696 PROTEIN C11ORF68"/>
    <property type="match status" value="1"/>
</dbReference>